<comment type="similarity">
    <text evidence="2">Belongs to the TRAPP small subunits family. BET3 subfamily.</text>
</comment>
<keyword evidence="3" id="KW-1185">Reference proteome</keyword>
<dbReference type="Proteomes" id="UP000694941">
    <property type="component" value="Unplaced"/>
</dbReference>
<proteinExistence type="inferred from homology"/>
<dbReference type="GeneID" id="106466843"/>
<dbReference type="CDD" id="cd14944">
    <property type="entry name" value="TRAPPC6A_Trs33"/>
    <property type="match status" value="1"/>
</dbReference>
<evidence type="ECO:0000256" key="1">
    <source>
        <dbReference type="ARBA" id="ARBA00004222"/>
    </source>
</evidence>
<comment type="subcellular location">
    <subcellularLocation>
        <location evidence="1">Golgi apparatus</location>
        <location evidence="1">cis-Golgi network</location>
    </subcellularLocation>
</comment>
<gene>
    <name evidence="4" type="primary">LOC106466843</name>
</gene>
<dbReference type="Gene3D" id="3.30.1380.20">
    <property type="entry name" value="Trafficking protein particle complex subunit 3"/>
    <property type="match status" value="1"/>
</dbReference>
<dbReference type="InterPro" id="IPR024096">
    <property type="entry name" value="NO_sig/Golgi_transp_ligand-bd"/>
</dbReference>
<name>A0ABM1BID2_LIMPO</name>
<reference evidence="4" key="1">
    <citation type="submission" date="2025-08" db="UniProtKB">
        <authorList>
            <consortium name="RefSeq"/>
        </authorList>
    </citation>
    <scope>IDENTIFICATION</scope>
    <source>
        <tissue evidence="4">Muscle</tissue>
    </source>
</reference>
<dbReference type="InterPro" id="IPR037992">
    <property type="entry name" value="TRAPPC6/Trs33"/>
</dbReference>
<dbReference type="Pfam" id="PF04051">
    <property type="entry name" value="TRAPP"/>
    <property type="match status" value="1"/>
</dbReference>
<evidence type="ECO:0000256" key="2">
    <source>
        <dbReference type="ARBA" id="ARBA00006218"/>
    </source>
</evidence>
<organism evidence="3 4">
    <name type="scientific">Limulus polyphemus</name>
    <name type="common">Atlantic horseshoe crab</name>
    <dbReference type="NCBI Taxonomy" id="6850"/>
    <lineage>
        <taxon>Eukaryota</taxon>
        <taxon>Metazoa</taxon>
        <taxon>Ecdysozoa</taxon>
        <taxon>Arthropoda</taxon>
        <taxon>Chelicerata</taxon>
        <taxon>Merostomata</taxon>
        <taxon>Xiphosura</taxon>
        <taxon>Limulidae</taxon>
        <taxon>Limulus</taxon>
    </lineage>
</organism>
<sequence>MADDVLFELLHMEMTISIFQPDQSESKRSSISKLEQIGFCTGYRLVERLTKDWPRFKDELDTMKFICKEFWSCIYKKQIDNLRTNHQGVYVLQDNRFRFLTQLSQSKQYIEATPKYLAFTCGVVRGALSNLGITCIVTAEVFSPPTCKFQVQVQRI</sequence>
<protein>
    <submittedName>
        <fullName evidence="4">Trafficking protein particle complex subunit 6B-like</fullName>
    </submittedName>
</protein>
<dbReference type="SUPFAM" id="SSF111126">
    <property type="entry name" value="Ligand-binding domain in the NO signalling and Golgi transport"/>
    <property type="match status" value="1"/>
</dbReference>
<dbReference type="InterPro" id="IPR007194">
    <property type="entry name" value="TRAPP_component"/>
</dbReference>
<dbReference type="RefSeq" id="XP_013782603.1">
    <property type="nucleotide sequence ID" value="XM_013927149.2"/>
</dbReference>
<accession>A0ABM1BID2</accession>
<dbReference type="PANTHER" id="PTHR12817:SF0">
    <property type="entry name" value="GEO08327P1"/>
    <property type="match status" value="1"/>
</dbReference>
<evidence type="ECO:0000313" key="3">
    <source>
        <dbReference type="Proteomes" id="UP000694941"/>
    </source>
</evidence>
<evidence type="ECO:0000313" key="4">
    <source>
        <dbReference type="RefSeq" id="XP_013782603.1"/>
    </source>
</evidence>
<dbReference type="PANTHER" id="PTHR12817">
    <property type="entry name" value="TRAFFICKING PROTEIN PARTICLE COMPLEX SUBUNIT 6B"/>
    <property type="match status" value="1"/>
</dbReference>